<protein>
    <submittedName>
        <fullName evidence="1 2">Uncharacterized protein</fullName>
    </submittedName>
</protein>
<dbReference type="EMBL" id="CM001219">
    <property type="protein sequence ID" value="KEH33481.1"/>
    <property type="molecule type" value="Genomic_DNA"/>
</dbReference>
<name>A0A072UVP9_MEDTR</name>
<accession>A0A072UVP9</accession>
<dbReference type="AlphaFoldDB" id="A0A072UVP9"/>
<proteinExistence type="predicted"/>
<dbReference type="Proteomes" id="UP000002051">
    <property type="component" value="Chromosome 3"/>
</dbReference>
<reference evidence="1 3" key="2">
    <citation type="journal article" date="2014" name="BMC Genomics">
        <title>An improved genome release (version Mt4.0) for the model legume Medicago truncatula.</title>
        <authorList>
            <person name="Tang H."/>
            <person name="Krishnakumar V."/>
            <person name="Bidwell S."/>
            <person name="Rosen B."/>
            <person name="Chan A."/>
            <person name="Zhou S."/>
            <person name="Gentzbittel L."/>
            <person name="Childs K.L."/>
            <person name="Yandell M."/>
            <person name="Gundlach H."/>
            <person name="Mayer K.F."/>
            <person name="Schwartz D.C."/>
            <person name="Town C.D."/>
        </authorList>
    </citation>
    <scope>GENOME REANNOTATION</scope>
    <source>
        <strain evidence="1">A17</strain>
        <strain evidence="2 3">cv. Jemalong A17</strain>
    </source>
</reference>
<organism evidence="1 3">
    <name type="scientific">Medicago truncatula</name>
    <name type="common">Barrel medic</name>
    <name type="synonym">Medicago tribuloides</name>
    <dbReference type="NCBI Taxonomy" id="3880"/>
    <lineage>
        <taxon>Eukaryota</taxon>
        <taxon>Viridiplantae</taxon>
        <taxon>Streptophyta</taxon>
        <taxon>Embryophyta</taxon>
        <taxon>Tracheophyta</taxon>
        <taxon>Spermatophyta</taxon>
        <taxon>Magnoliopsida</taxon>
        <taxon>eudicotyledons</taxon>
        <taxon>Gunneridae</taxon>
        <taxon>Pentapetalae</taxon>
        <taxon>rosids</taxon>
        <taxon>fabids</taxon>
        <taxon>Fabales</taxon>
        <taxon>Fabaceae</taxon>
        <taxon>Papilionoideae</taxon>
        <taxon>50 kb inversion clade</taxon>
        <taxon>NPAAA clade</taxon>
        <taxon>Hologalegina</taxon>
        <taxon>IRL clade</taxon>
        <taxon>Trifolieae</taxon>
        <taxon>Medicago</taxon>
    </lineage>
</organism>
<evidence type="ECO:0000313" key="2">
    <source>
        <dbReference type="EnsemblPlants" id="KEH33481"/>
    </source>
</evidence>
<gene>
    <name evidence="1" type="ordered locus">MTR_3g040280</name>
</gene>
<dbReference type="HOGENOM" id="CLU_1273920_0_0_1"/>
<reference evidence="1 3" key="1">
    <citation type="journal article" date="2011" name="Nature">
        <title>The Medicago genome provides insight into the evolution of rhizobial symbioses.</title>
        <authorList>
            <person name="Young N.D."/>
            <person name="Debelle F."/>
            <person name="Oldroyd G.E."/>
            <person name="Geurts R."/>
            <person name="Cannon S.B."/>
            <person name="Udvardi M.K."/>
            <person name="Benedito V.A."/>
            <person name="Mayer K.F."/>
            <person name="Gouzy J."/>
            <person name="Schoof H."/>
            <person name="Van de Peer Y."/>
            <person name="Proost S."/>
            <person name="Cook D.R."/>
            <person name="Meyers B.C."/>
            <person name="Spannagl M."/>
            <person name="Cheung F."/>
            <person name="De Mita S."/>
            <person name="Krishnakumar V."/>
            <person name="Gundlach H."/>
            <person name="Zhou S."/>
            <person name="Mudge J."/>
            <person name="Bharti A.K."/>
            <person name="Murray J.D."/>
            <person name="Naoumkina M.A."/>
            <person name="Rosen B."/>
            <person name="Silverstein K.A."/>
            <person name="Tang H."/>
            <person name="Rombauts S."/>
            <person name="Zhao P.X."/>
            <person name="Zhou P."/>
            <person name="Barbe V."/>
            <person name="Bardou P."/>
            <person name="Bechner M."/>
            <person name="Bellec A."/>
            <person name="Berger A."/>
            <person name="Berges H."/>
            <person name="Bidwell S."/>
            <person name="Bisseling T."/>
            <person name="Choisne N."/>
            <person name="Couloux A."/>
            <person name="Denny R."/>
            <person name="Deshpande S."/>
            <person name="Dai X."/>
            <person name="Doyle J.J."/>
            <person name="Dudez A.M."/>
            <person name="Farmer A.D."/>
            <person name="Fouteau S."/>
            <person name="Franken C."/>
            <person name="Gibelin C."/>
            <person name="Gish J."/>
            <person name="Goldstein S."/>
            <person name="Gonzalez A.J."/>
            <person name="Green P.J."/>
            <person name="Hallab A."/>
            <person name="Hartog M."/>
            <person name="Hua A."/>
            <person name="Humphray S.J."/>
            <person name="Jeong D.H."/>
            <person name="Jing Y."/>
            <person name="Jocker A."/>
            <person name="Kenton S.M."/>
            <person name="Kim D.J."/>
            <person name="Klee K."/>
            <person name="Lai H."/>
            <person name="Lang C."/>
            <person name="Lin S."/>
            <person name="Macmil S.L."/>
            <person name="Magdelenat G."/>
            <person name="Matthews L."/>
            <person name="McCorrison J."/>
            <person name="Monaghan E.L."/>
            <person name="Mun J.H."/>
            <person name="Najar F.Z."/>
            <person name="Nicholson C."/>
            <person name="Noirot C."/>
            <person name="O'Bleness M."/>
            <person name="Paule C.R."/>
            <person name="Poulain J."/>
            <person name="Prion F."/>
            <person name="Qin B."/>
            <person name="Qu C."/>
            <person name="Retzel E.F."/>
            <person name="Riddle C."/>
            <person name="Sallet E."/>
            <person name="Samain S."/>
            <person name="Samson N."/>
            <person name="Sanders I."/>
            <person name="Saurat O."/>
            <person name="Scarpelli C."/>
            <person name="Schiex T."/>
            <person name="Segurens B."/>
            <person name="Severin A.J."/>
            <person name="Sherrier D.J."/>
            <person name="Shi R."/>
            <person name="Sims S."/>
            <person name="Singer S.R."/>
            <person name="Sinharoy S."/>
            <person name="Sterck L."/>
            <person name="Viollet A."/>
            <person name="Wang B.B."/>
            <person name="Wang K."/>
            <person name="Wang M."/>
            <person name="Wang X."/>
            <person name="Warfsmann J."/>
            <person name="Weissenbach J."/>
            <person name="White D.D."/>
            <person name="White J.D."/>
            <person name="Wiley G.B."/>
            <person name="Wincker P."/>
            <person name="Xing Y."/>
            <person name="Yang L."/>
            <person name="Yao Z."/>
            <person name="Ying F."/>
            <person name="Zhai J."/>
            <person name="Zhou L."/>
            <person name="Zuber A."/>
            <person name="Denarie J."/>
            <person name="Dixon R.A."/>
            <person name="May G.D."/>
            <person name="Schwartz D.C."/>
            <person name="Rogers J."/>
            <person name="Quetier F."/>
            <person name="Town C.D."/>
            <person name="Roe B.A."/>
        </authorList>
    </citation>
    <scope>NUCLEOTIDE SEQUENCE [LARGE SCALE GENOMIC DNA]</scope>
    <source>
        <strain evidence="1">A17</strain>
        <strain evidence="2 3">cv. Jemalong A17</strain>
    </source>
</reference>
<evidence type="ECO:0000313" key="3">
    <source>
        <dbReference type="Proteomes" id="UP000002051"/>
    </source>
</evidence>
<dbReference type="EnsemblPlants" id="KEH33481">
    <property type="protein sequence ID" value="KEH33481"/>
    <property type="gene ID" value="MTR_3g040280"/>
</dbReference>
<evidence type="ECO:0000313" key="1">
    <source>
        <dbReference type="EMBL" id="KEH33481.1"/>
    </source>
</evidence>
<reference evidence="2" key="3">
    <citation type="submission" date="2015-04" db="UniProtKB">
        <authorList>
            <consortium name="EnsemblPlants"/>
        </authorList>
    </citation>
    <scope>IDENTIFICATION</scope>
    <source>
        <strain evidence="2">cv. Jemalong A17</strain>
    </source>
</reference>
<sequence length="217" mass="24654">MSLDLYNNPKTREVYSLMFIVDIEKKKKNINQITRNHIVLFSLLSNYKGKSGSSFGAVEVDLVVGTVKRETLSLVVASKANYNLLLGGEWIHGVRAVPSSMHQRLTLWREDDVLENIEADQSYFIVEVDTITKKTFDKKMAKIAPCAISKICHENHDNLLWSMKLHPKYGFIWKKELVSEENVLRTRASMYAKALVWGHPEIGVSPIGSEDSDVNDD</sequence>
<keyword evidence="3" id="KW-1185">Reference proteome</keyword>